<evidence type="ECO:0000256" key="1">
    <source>
        <dbReference type="SAM" id="MobiDB-lite"/>
    </source>
</evidence>
<comment type="caution">
    <text evidence="2">The sequence shown here is derived from an EMBL/GenBank/DDBJ whole genome shotgun (WGS) entry which is preliminary data.</text>
</comment>
<proteinExistence type="predicted"/>
<feature type="compositionally biased region" description="Low complexity" evidence="1">
    <location>
        <begin position="49"/>
        <end position="65"/>
    </location>
</feature>
<organism evidence="2 3">
    <name type="scientific">Streptomyces avermitilis</name>
    <dbReference type="NCBI Taxonomy" id="33903"/>
    <lineage>
        <taxon>Bacteria</taxon>
        <taxon>Bacillati</taxon>
        <taxon>Actinomycetota</taxon>
        <taxon>Actinomycetes</taxon>
        <taxon>Kitasatosporales</taxon>
        <taxon>Streptomycetaceae</taxon>
        <taxon>Streptomyces</taxon>
    </lineage>
</organism>
<name>A0A4D4LQQ6_STRAX</name>
<protein>
    <submittedName>
        <fullName evidence="2">Uncharacterized protein</fullName>
    </submittedName>
</protein>
<reference evidence="2 3" key="1">
    <citation type="submission" date="2019-04" db="EMBL/GenBank/DDBJ databases">
        <title>Draft genome sequences of Streptomyces avermitilis NBRC 14893.</title>
        <authorList>
            <person name="Komaki H."/>
            <person name="Tamura T."/>
            <person name="Hosoyama A."/>
        </authorList>
    </citation>
    <scope>NUCLEOTIDE SEQUENCE [LARGE SCALE GENOMIC DNA]</scope>
    <source>
        <strain evidence="2 3">NBRC 14893</strain>
    </source>
</reference>
<evidence type="ECO:0000313" key="2">
    <source>
        <dbReference type="EMBL" id="GDY61696.1"/>
    </source>
</evidence>
<feature type="compositionally biased region" description="Low complexity" evidence="1">
    <location>
        <begin position="25"/>
        <end position="41"/>
    </location>
</feature>
<dbReference type="Proteomes" id="UP000302139">
    <property type="component" value="Unassembled WGS sequence"/>
</dbReference>
<feature type="region of interest" description="Disordered" evidence="1">
    <location>
        <begin position="1"/>
        <end position="91"/>
    </location>
</feature>
<sequence>MPSAPIDGGADAYSTDRPDTAPAHPRAGTDGPAARPGAGPRARPRARSRATGTAGATGPRSRTAGGFVGRGGSEFGEPPMKPASVPAQASG</sequence>
<dbReference type="AlphaFoldDB" id="A0A4D4LQQ6"/>
<accession>A0A4D4LQQ6</accession>
<evidence type="ECO:0000313" key="3">
    <source>
        <dbReference type="Proteomes" id="UP000302139"/>
    </source>
</evidence>
<gene>
    <name evidence="2" type="ORF">SAV14893_010890</name>
</gene>
<dbReference type="EMBL" id="BJHX01000001">
    <property type="protein sequence ID" value="GDY61696.1"/>
    <property type="molecule type" value="Genomic_DNA"/>
</dbReference>